<dbReference type="OrthoDB" id="270173at2759"/>
<accession>A0A2G9S592</accession>
<gene>
    <name evidence="2" type="ORF">AB205_0154900</name>
</gene>
<feature type="region of interest" description="Disordered" evidence="1">
    <location>
        <begin position="1"/>
        <end position="20"/>
    </location>
</feature>
<dbReference type="AlphaFoldDB" id="A0A2G9S592"/>
<feature type="compositionally biased region" description="Polar residues" evidence="1">
    <location>
        <begin position="1"/>
        <end position="17"/>
    </location>
</feature>
<organism evidence="2 3">
    <name type="scientific">Aquarana catesbeiana</name>
    <name type="common">American bullfrog</name>
    <name type="synonym">Rana catesbeiana</name>
    <dbReference type="NCBI Taxonomy" id="8400"/>
    <lineage>
        <taxon>Eukaryota</taxon>
        <taxon>Metazoa</taxon>
        <taxon>Chordata</taxon>
        <taxon>Craniata</taxon>
        <taxon>Vertebrata</taxon>
        <taxon>Euteleostomi</taxon>
        <taxon>Amphibia</taxon>
        <taxon>Batrachia</taxon>
        <taxon>Anura</taxon>
        <taxon>Neobatrachia</taxon>
        <taxon>Ranoidea</taxon>
        <taxon>Ranidae</taxon>
        <taxon>Aquarana</taxon>
    </lineage>
</organism>
<evidence type="ECO:0000313" key="2">
    <source>
        <dbReference type="EMBL" id="PIO35312.1"/>
    </source>
</evidence>
<dbReference type="EMBL" id="KV925747">
    <property type="protein sequence ID" value="PIO35312.1"/>
    <property type="molecule type" value="Genomic_DNA"/>
</dbReference>
<sequence>MTQTMHCGTQSTPNQKNGPRVNILKLMKRRRRLLMIPMGSQRDFTITWSPAALCGRRILSCLHCLV</sequence>
<name>A0A2G9S592_AQUCT</name>
<proteinExistence type="predicted"/>
<protein>
    <submittedName>
        <fullName evidence="2">Uncharacterized protein</fullName>
    </submittedName>
</protein>
<evidence type="ECO:0000313" key="3">
    <source>
        <dbReference type="Proteomes" id="UP000228934"/>
    </source>
</evidence>
<keyword evidence="3" id="KW-1185">Reference proteome</keyword>
<evidence type="ECO:0000256" key="1">
    <source>
        <dbReference type="SAM" id="MobiDB-lite"/>
    </source>
</evidence>
<reference evidence="3" key="1">
    <citation type="journal article" date="2017" name="Nat. Commun.">
        <title>The North American bullfrog draft genome provides insight into hormonal regulation of long noncoding RNA.</title>
        <authorList>
            <person name="Hammond S.A."/>
            <person name="Warren R.L."/>
            <person name="Vandervalk B.P."/>
            <person name="Kucuk E."/>
            <person name="Khan H."/>
            <person name="Gibb E.A."/>
            <person name="Pandoh P."/>
            <person name="Kirk H."/>
            <person name="Zhao Y."/>
            <person name="Jones M."/>
            <person name="Mungall A.J."/>
            <person name="Coope R."/>
            <person name="Pleasance S."/>
            <person name="Moore R.A."/>
            <person name="Holt R.A."/>
            <person name="Round J.M."/>
            <person name="Ohora S."/>
            <person name="Walle B.V."/>
            <person name="Veldhoen N."/>
            <person name="Helbing C.C."/>
            <person name="Birol I."/>
        </authorList>
    </citation>
    <scope>NUCLEOTIDE SEQUENCE [LARGE SCALE GENOMIC DNA]</scope>
</reference>
<dbReference type="Proteomes" id="UP000228934">
    <property type="component" value="Unassembled WGS sequence"/>
</dbReference>